<keyword evidence="4" id="KW-1185">Reference proteome</keyword>
<dbReference type="EMBL" id="BSUO01000001">
    <property type="protein sequence ID" value="GMA38437.1"/>
    <property type="molecule type" value="Genomic_DNA"/>
</dbReference>
<comment type="caution">
    <text evidence="3">The sequence shown here is derived from an EMBL/GenBank/DDBJ whole genome shotgun (WGS) entry which is preliminary data.</text>
</comment>
<feature type="region of interest" description="Disordered" evidence="1">
    <location>
        <begin position="195"/>
        <end position="215"/>
    </location>
</feature>
<protein>
    <recommendedName>
        <fullName evidence="2">Tetrapyrrole biosynthesis uroporphyrinogen III synthase domain-containing protein</fullName>
    </recommendedName>
</protein>
<name>A0ABQ6INX3_9MICO</name>
<evidence type="ECO:0000259" key="2">
    <source>
        <dbReference type="Pfam" id="PF02602"/>
    </source>
</evidence>
<proteinExistence type="predicted"/>
<dbReference type="InterPro" id="IPR036108">
    <property type="entry name" value="4pyrrol_syn_uPrphyn_synt_sf"/>
</dbReference>
<reference evidence="4" key="1">
    <citation type="journal article" date="2019" name="Int. J. Syst. Evol. Microbiol.">
        <title>The Global Catalogue of Microorganisms (GCM) 10K type strain sequencing project: providing services to taxonomists for standard genome sequencing and annotation.</title>
        <authorList>
            <consortium name="The Broad Institute Genomics Platform"/>
            <consortium name="The Broad Institute Genome Sequencing Center for Infectious Disease"/>
            <person name="Wu L."/>
            <person name="Ma J."/>
        </authorList>
    </citation>
    <scope>NUCLEOTIDE SEQUENCE [LARGE SCALE GENOMIC DNA]</scope>
    <source>
        <strain evidence="4">NBRC 113072</strain>
    </source>
</reference>
<feature type="domain" description="Tetrapyrrole biosynthesis uroporphyrinogen III synthase" evidence="2">
    <location>
        <begin position="3"/>
        <end position="179"/>
    </location>
</feature>
<dbReference type="CDD" id="cd06578">
    <property type="entry name" value="HemD"/>
    <property type="match status" value="1"/>
</dbReference>
<evidence type="ECO:0000313" key="4">
    <source>
        <dbReference type="Proteomes" id="UP001157126"/>
    </source>
</evidence>
<organism evidence="3 4">
    <name type="scientific">Mobilicoccus caccae</name>
    <dbReference type="NCBI Taxonomy" id="1859295"/>
    <lineage>
        <taxon>Bacteria</taxon>
        <taxon>Bacillati</taxon>
        <taxon>Actinomycetota</taxon>
        <taxon>Actinomycetes</taxon>
        <taxon>Micrococcales</taxon>
        <taxon>Dermatophilaceae</taxon>
        <taxon>Mobilicoccus</taxon>
    </lineage>
</organism>
<dbReference type="Proteomes" id="UP001157126">
    <property type="component" value="Unassembled WGS sequence"/>
</dbReference>
<dbReference type="PANTHER" id="PTHR40082:SF1">
    <property type="entry name" value="BLR5956 PROTEIN"/>
    <property type="match status" value="1"/>
</dbReference>
<gene>
    <name evidence="3" type="ORF">GCM10025883_04820</name>
</gene>
<dbReference type="PANTHER" id="PTHR40082">
    <property type="entry name" value="BLR5956 PROTEIN"/>
    <property type="match status" value="1"/>
</dbReference>
<dbReference type="Pfam" id="PF02602">
    <property type="entry name" value="HEM4"/>
    <property type="match status" value="1"/>
</dbReference>
<dbReference type="InterPro" id="IPR003754">
    <property type="entry name" value="4pyrrol_synth_uPrphyn_synth"/>
</dbReference>
<evidence type="ECO:0000256" key="1">
    <source>
        <dbReference type="SAM" id="MobiDB-lite"/>
    </source>
</evidence>
<evidence type="ECO:0000313" key="3">
    <source>
        <dbReference type="EMBL" id="GMA38437.1"/>
    </source>
</evidence>
<dbReference type="InterPro" id="IPR039793">
    <property type="entry name" value="UROS/Hem4"/>
</dbReference>
<sequence>MRAVREKLEEIGLDVRAFAGLKIAAVGGVTADALREMGLEPDLLPTGEQSAKGLLEVWPPYDDVLDPINGVFLPRADIATDTLVAGLQEMGWEVDDVTAYRTVRAAPPAVEIRDAIKQGDYDAVVFTSSSTVRNLVGIAGKPHPTTVVACIGPATAKTAEDHGLTVSVLADEASSAALVDALADYGHRLRAAALEAGEDVRRPSDKRPAGRRKAR</sequence>
<dbReference type="Gene3D" id="3.40.50.10090">
    <property type="match status" value="2"/>
</dbReference>
<dbReference type="SUPFAM" id="SSF69618">
    <property type="entry name" value="HemD-like"/>
    <property type="match status" value="1"/>
</dbReference>
<accession>A0ABQ6INX3</accession>
<feature type="compositionally biased region" description="Basic and acidic residues" evidence="1">
    <location>
        <begin position="198"/>
        <end position="208"/>
    </location>
</feature>